<evidence type="ECO:0000256" key="5">
    <source>
        <dbReference type="SAM" id="MobiDB-lite"/>
    </source>
</evidence>
<protein>
    <recommendedName>
        <fullName evidence="9">Isoprenylcysteine carboxyl methyltransferase</fullName>
    </recommendedName>
</protein>
<dbReference type="Pfam" id="PF04191">
    <property type="entry name" value="PEMT"/>
    <property type="match status" value="1"/>
</dbReference>
<keyword evidence="2 6" id="KW-0812">Transmembrane</keyword>
<evidence type="ECO:0008006" key="9">
    <source>
        <dbReference type="Google" id="ProtNLM"/>
    </source>
</evidence>
<dbReference type="AlphaFoldDB" id="A0A918KND9"/>
<evidence type="ECO:0000256" key="6">
    <source>
        <dbReference type="SAM" id="Phobius"/>
    </source>
</evidence>
<feature type="transmembrane region" description="Helical" evidence="6">
    <location>
        <begin position="95"/>
        <end position="115"/>
    </location>
</feature>
<proteinExistence type="predicted"/>
<keyword evidence="3 6" id="KW-1133">Transmembrane helix</keyword>
<evidence type="ECO:0000256" key="4">
    <source>
        <dbReference type="ARBA" id="ARBA00023136"/>
    </source>
</evidence>
<dbReference type="Gene3D" id="1.20.120.1630">
    <property type="match status" value="1"/>
</dbReference>
<reference evidence="7" key="1">
    <citation type="journal article" date="2014" name="Int. J. Syst. Evol. Microbiol.">
        <title>Complete genome sequence of Corynebacterium casei LMG S-19264T (=DSM 44701T), isolated from a smear-ripened cheese.</title>
        <authorList>
            <consortium name="US DOE Joint Genome Institute (JGI-PGF)"/>
            <person name="Walter F."/>
            <person name="Albersmeier A."/>
            <person name="Kalinowski J."/>
            <person name="Ruckert C."/>
        </authorList>
    </citation>
    <scope>NUCLEOTIDE SEQUENCE</scope>
    <source>
        <strain evidence="7">JCM 4956</strain>
    </source>
</reference>
<evidence type="ECO:0000256" key="2">
    <source>
        <dbReference type="ARBA" id="ARBA00022692"/>
    </source>
</evidence>
<evidence type="ECO:0000313" key="8">
    <source>
        <dbReference type="Proteomes" id="UP000645555"/>
    </source>
</evidence>
<comment type="caution">
    <text evidence="7">The sequence shown here is derived from an EMBL/GenBank/DDBJ whole genome shotgun (WGS) entry which is preliminary data.</text>
</comment>
<feature type="transmembrane region" description="Helical" evidence="6">
    <location>
        <begin position="30"/>
        <end position="48"/>
    </location>
</feature>
<organism evidence="7 8">
    <name type="scientific">Streptomyces fructofermentans</name>
    <dbReference type="NCBI Taxonomy" id="152141"/>
    <lineage>
        <taxon>Bacteria</taxon>
        <taxon>Bacillati</taxon>
        <taxon>Actinomycetota</taxon>
        <taxon>Actinomycetes</taxon>
        <taxon>Kitasatosporales</taxon>
        <taxon>Streptomycetaceae</taxon>
        <taxon>Streptomyces</taxon>
    </lineage>
</organism>
<dbReference type="InterPro" id="IPR007318">
    <property type="entry name" value="Phopholipid_MeTrfase"/>
</dbReference>
<keyword evidence="8" id="KW-1185">Reference proteome</keyword>
<keyword evidence="4 6" id="KW-0472">Membrane</keyword>
<name>A0A918KND9_9ACTN</name>
<evidence type="ECO:0000256" key="1">
    <source>
        <dbReference type="ARBA" id="ARBA00004127"/>
    </source>
</evidence>
<evidence type="ECO:0000313" key="7">
    <source>
        <dbReference type="EMBL" id="GGX69519.1"/>
    </source>
</evidence>
<dbReference type="GO" id="GO:0012505">
    <property type="term" value="C:endomembrane system"/>
    <property type="evidence" value="ECO:0007669"/>
    <property type="project" value="UniProtKB-SubCell"/>
</dbReference>
<feature type="region of interest" description="Disordered" evidence="5">
    <location>
        <begin position="152"/>
        <end position="183"/>
    </location>
</feature>
<reference evidence="7" key="2">
    <citation type="submission" date="2020-09" db="EMBL/GenBank/DDBJ databases">
        <authorList>
            <person name="Sun Q."/>
            <person name="Ohkuma M."/>
        </authorList>
    </citation>
    <scope>NUCLEOTIDE SEQUENCE</scope>
    <source>
        <strain evidence="7">JCM 4956</strain>
    </source>
</reference>
<gene>
    <name evidence="7" type="ORF">GCM10010515_41450</name>
</gene>
<dbReference type="EMBL" id="BMWD01000014">
    <property type="protein sequence ID" value="GGX69519.1"/>
    <property type="molecule type" value="Genomic_DNA"/>
</dbReference>
<evidence type="ECO:0000256" key="3">
    <source>
        <dbReference type="ARBA" id="ARBA00022989"/>
    </source>
</evidence>
<feature type="compositionally biased region" description="Basic and acidic residues" evidence="5">
    <location>
        <begin position="169"/>
        <end position="183"/>
    </location>
</feature>
<comment type="subcellular location">
    <subcellularLocation>
        <location evidence="1">Endomembrane system</location>
        <topology evidence="1">Multi-pass membrane protein</topology>
    </subcellularLocation>
</comment>
<dbReference type="Proteomes" id="UP000645555">
    <property type="component" value="Unassembled WGS sequence"/>
</dbReference>
<sequence length="183" mass="20308">MALVPGTVAGVVPWWVTGWQAGDWWLPVRLLGGVVLLAGAAVLVHAFTRFVVEGLGTPAPIAPTEHLVVGGLYRHVRNPMYVAVTAATVGQALLLGRPILLAYGLLAAMVMWAFARWHEEPRLRRTFGAEYETYRRAVPGWWPRLRPWQARPTDHRHVGTASTTRPARPPREQQDAGPDELMK</sequence>
<accession>A0A918KND9</accession>